<accession>A0ABV6BVV3</accession>
<keyword evidence="3" id="KW-1185">Reference proteome</keyword>
<feature type="region of interest" description="Disordered" evidence="1">
    <location>
        <begin position="1"/>
        <end position="34"/>
    </location>
</feature>
<name>A0ABV6BVV3_9FLAO</name>
<feature type="compositionally biased region" description="Basic and acidic residues" evidence="1">
    <location>
        <begin position="1"/>
        <end position="18"/>
    </location>
</feature>
<dbReference type="Gene3D" id="3.30.1150.10">
    <property type="match status" value="1"/>
</dbReference>
<dbReference type="EMBL" id="JBHLYW010000022">
    <property type="protein sequence ID" value="MFC0079585.1"/>
    <property type="molecule type" value="Genomic_DNA"/>
</dbReference>
<sequence length="147" mass="16711">MVEDSVSKEIDSVKRSGNKETITPQKAIKTEKNENKIKKEDNEVYKPGEVDVLPKYPEGIQKFYAFIKKNFVVSEEIVKDEAYGAVFANMVIEKDGSLSKIEILHDFGYGSGKELERVLKLSSNWIPAVKDGNPVRCLYSMPYYLQP</sequence>
<dbReference type="SUPFAM" id="SSF74653">
    <property type="entry name" value="TolA/TonB C-terminal domain"/>
    <property type="match status" value="1"/>
</dbReference>
<evidence type="ECO:0000313" key="2">
    <source>
        <dbReference type="EMBL" id="MFC0079585.1"/>
    </source>
</evidence>
<gene>
    <name evidence="2" type="ORF">ACFFLS_21240</name>
</gene>
<evidence type="ECO:0000256" key="1">
    <source>
        <dbReference type="SAM" id="MobiDB-lite"/>
    </source>
</evidence>
<comment type="caution">
    <text evidence="2">The sequence shown here is derived from an EMBL/GenBank/DDBJ whole genome shotgun (WGS) entry which is preliminary data.</text>
</comment>
<proteinExistence type="predicted"/>
<organism evidence="2 3">
    <name type="scientific">Flavobacterium procerum</name>
    <dbReference type="NCBI Taxonomy" id="1455569"/>
    <lineage>
        <taxon>Bacteria</taxon>
        <taxon>Pseudomonadati</taxon>
        <taxon>Bacteroidota</taxon>
        <taxon>Flavobacteriia</taxon>
        <taxon>Flavobacteriales</taxon>
        <taxon>Flavobacteriaceae</taxon>
        <taxon>Flavobacterium</taxon>
    </lineage>
</organism>
<protein>
    <submittedName>
        <fullName evidence="2">Energy transducer TonB</fullName>
    </submittedName>
</protein>
<dbReference type="RefSeq" id="WP_379687259.1">
    <property type="nucleotide sequence ID" value="NZ_JBHLYW010000022.1"/>
</dbReference>
<evidence type="ECO:0000313" key="3">
    <source>
        <dbReference type="Proteomes" id="UP001589734"/>
    </source>
</evidence>
<dbReference type="Proteomes" id="UP001589734">
    <property type="component" value="Unassembled WGS sequence"/>
</dbReference>
<reference evidence="2 3" key="1">
    <citation type="submission" date="2024-09" db="EMBL/GenBank/DDBJ databases">
        <authorList>
            <person name="Sun Q."/>
            <person name="Mori K."/>
        </authorList>
    </citation>
    <scope>NUCLEOTIDE SEQUENCE [LARGE SCALE GENOMIC DNA]</scope>
    <source>
        <strain evidence="2 3">CGMCC 1.12926</strain>
    </source>
</reference>